<dbReference type="EMBL" id="PITJ01000462">
    <property type="protein sequence ID" value="TBU02521.1"/>
    <property type="molecule type" value="Genomic_DNA"/>
</dbReference>
<organism evidence="1 2">
    <name type="scientific">Hamiltosporidium tvaerminnensis</name>
    <dbReference type="NCBI Taxonomy" id="1176355"/>
    <lineage>
        <taxon>Eukaryota</taxon>
        <taxon>Fungi</taxon>
        <taxon>Fungi incertae sedis</taxon>
        <taxon>Microsporidia</taxon>
        <taxon>Dubosqiidae</taxon>
        <taxon>Hamiltosporidium</taxon>
    </lineage>
</organism>
<dbReference type="Proteomes" id="UP000292362">
    <property type="component" value="Unassembled WGS sequence"/>
</dbReference>
<name>A0A4Q9L6N3_9MICR</name>
<dbReference type="VEuPathDB" id="MicrosporidiaDB:CWI37_0462p0010"/>
<evidence type="ECO:0000313" key="2">
    <source>
        <dbReference type="Proteomes" id="UP000292362"/>
    </source>
</evidence>
<evidence type="ECO:0000313" key="1">
    <source>
        <dbReference type="EMBL" id="TBU02521.1"/>
    </source>
</evidence>
<proteinExistence type="predicted"/>
<comment type="caution">
    <text evidence="1">The sequence shown here is derived from an EMBL/GenBank/DDBJ whole genome shotgun (WGS) entry which is preliminary data.</text>
</comment>
<reference evidence="1 2" key="1">
    <citation type="submission" date="2017-12" db="EMBL/GenBank/DDBJ databases">
        <authorList>
            <person name="Pombert J.-F."/>
            <person name="Haag K.L."/>
            <person name="Ebert D."/>
        </authorList>
    </citation>
    <scope>NUCLEOTIDE SEQUENCE [LARGE SCALE GENOMIC DNA]</scope>
    <source>
        <strain evidence="1">FI-OER-3-3</strain>
    </source>
</reference>
<gene>
    <name evidence="1" type="ORF">CWI37_0462p0010</name>
</gene>
<dbReference type="AlphaFoldDB" id="A0A4Q9L6N3"/>
<sequence>MLEEDGRIKTNVKIRNNRTEIFILDKKKNITLFEVGIDSQNSLQIAEPEKLRNYDFLANDIIKSTEMYKKPAPSLKEANNDKYGVKHLKTKNITPLISQEETDN</sequence>
<protein>
    <submittedName>
        <fullName evidence="1">Uncharacterized protein</fullName>
    </submittedName>
</protein>
<accession>A0A4Q9L6N3</accession>